<dbReference type="InterPro" id="IPR001567">
    <property type="entry name" value="Pept_M3A_M3B_dom"/>
</dbReference>
<dbReference type="InterPro" id="IPR024079">
    <property type="entry name" value="MetalloPept_cat_dom_sf"/>
</dbReference>
<dbReference type="Pfam" id="PF01432">
    <property type="entry name" value="Peptidase_M3"/>
    <property type="match status" value="1"/>
</dbReference>
<evidence type="ECO:0000313" key="9">
    <source>
        <dbReference type="EMBL" id="GAO30534.1"/>
    </source>
</evidence>
<evidence type="ECO:0000256" key="4">
    <source>
        <dbReference type="ARBA" id="ARBA00022801"/>
    </source>
</evidence>
<dbReference type="GO" id="GO:0004222">
    <property type="term" value="F:metalloendopeptidase activity"/>
    <property type="evidence" value="ECO:0007669"/>
    <property type="project" value="InterPro"/>
</dbReference>
<evidence type="ECO:0000256" key="7">
    <source>
        <dbReference type="RuleBase" id="RU003435"/>
    </source>
</evidence>
<dbReference type="Proteomes" id="UP000032900">
    <property type="component" value="Unassembled WGS sequence"/>
</dbReference>
<evidence type="ECO:0000259" key="8">
    <source>
        <dbReference type="Pfam" id="PF01432"/>
    </source>
</evidence>
<keyword evidence="9" id="KW-0121">Carboxypeptidase</keyword>
<comment type="similarity">
    <text evidence="1 7">Belongs to the peptidase M3 family.</text>
</comment>
<dbReference type="GO" id="GO:0006508">
    <property type="term" value="P:proteolysis"/>
    <property type="evidence" value="ECO:0007669"/>
    <property type="project" value="UniProtKB-KW"/>
</dbReference>
<keyword evidence="3 7" id="KW-0479">Metal-binding</keyword>
<dbReference type="PANTHER" id="PTHR43660">
    <property type="entry name" value="DIPEPTIDYL CARBOXYPEPTIDASE"/>
    <property type="match status" value="1"/>
</dbReference>
<dbReference type="GO" id="GO:0046872">
    <property type="term" value="F:metal ion binding"/>
    <property type="evidence" value="ECO:0007669"/>
    <property type="project" value="UniProtKB-UniRule"/>
</dbReference>
<keyword evidence="10" id="KW-1185">Reference proteome</keyword>
<dbReference type="STRING" id="1236989.JCM15548_12817"/>
<evidence type="ECO:0000256" key="6">
    <source>
        <dbReference type="ARBA" id="ARBA00023049"/>
    </source>
</evidence>
<proteinExistence type="inferred from homology"/>
<keyword evidence="4 7" id="KW-0378">Hydrolase</keyword>
<evidence type="ECO:0000313" key="10">
    <source>
        <dbReference type="Proteomes" id="UP000032900"/>
    </source>
</evidence>
<protein>
    <submittedName>
        <fullName evidence="9">Dipeptidyl carboxypeptidase Dcp</fullName>
    </submittedName>
</protein>
<organism evidence="9 10">
    <name type="scientific">Geofilum rubicundum JCM 15548</name>
    <dbReference type="NCBI Taxonomy" id="1236989"/>
    <lineage>
        <taxon>Bacteria</taxon>
        <taxon>Pseudomonadati</taxon>
        <taxon>Bacteroidota</taxon>
        <taxon>Bacteroidia</taxon>
        <taxon>Marinilabiliales</taxon>
        <taxon>Marinilabiliaceae</taxon>
        <taxon>Geofilum</taxon>
    </lineage>
</organism>
<dbReference type="PANTHER" id="PTHR43660:SF1">
    <property type="entry name" value="DIPEPTIDYL CARBOXYPEPTIDASE"/>
    <property type="match status" value="1"/>
</dbReference>
<dbReference type="AlphaFoldDB" id="A0A0E9LZ59"/>
<dbReference type="InterPro" id="IPR024077">
    <property type="entry name" value="Neurolysin/TOP_dom2"/>
</dbReference>
<evidence type="ECO:0000256" key="2">
    <source>
        <dbReference type="ARBA" id="ARBA00022670"/>
    </source>
</evidence>
<dbReference type="Gene3D" id="1.10.1370.10">
    <property type="entry name" value="Neurolysin, domain 3"/>
    <property type="match status" value="1"/>
</dbReference>
<name>A0A0E9LZ59_9BACT</name>
<evidence type="ECO:0000256" key="3">
    <source>
        <dbReference type="ARBA" id="ARBA00022723"/>
    </source>
</evidence>
<evidence type="ECO:0000256" key="5">
    <source>
        <dbReference type="ARBA" id="ARBA00022833"/>
    </source>
</evidence>
<comment type="cofactor">
    <cofactor evidence="7">
        <name>Zn(2+)</name>
        <dbReference type="ChEBI" id="CHEBI:29105"/>
    </cofactor>
    <text evidence="7">Binds 1 zinc ion.</text>
</comment>
<dbReference type="EMBL" id="BAZW01000025">
    <property type="protein sequence ID" value="GAO30534.1"/>
    <property type="molecule type" value="Genomic_DNA"/>
</dbReference>
<keyword evidence="6 7" id="KW-0482">Metalloprotease</keyword>
<reference evidence="9 10" key="1">
    <citation type="journal article" date="2015" name="Microbes Environ.">
        <title>Distribution and evolution of nitrogen fixation genes in the phylum bacteroidetes.</title>
        <authorList>
            <person name="Inoue J."/>
            <person name="Oshima K."/>
            <person name="Suda W."/>
            <person name="Sakamoto M."/>
            <person name="Iino T."/>
            <person name="Noda S."/>
            <person name="Hongoh Y."/>
            <person name="Hattori M."/>
            <person name="Ohkuma M."/>
        </authorList>
    </citation>
    <scope>NUCLEOTIDE SEQUENCE [LARGE SCALE GENOMIC DNA]</scope>
    <source>
        <strain evidence="9">JCM 15548</strain>
    </source>
</reference>
<keyword evidence="2 7" id="KW-0645">Protease</keyword>
<evidence type="ECO:0000256" key="1">
    <source>
        <dbReference type="ARBA" id="ARBA00006040"/>
    </source>
</evidence>
<dbReference type="GO" id="GO:0004180">
    <property type="term" value="F:carboxypeptidase activity"/>
    <property type="evidence" value="ECO:0007669"/>
    <property type="project" value="UniProtKB-KW"/>
</dbReference>
<gene>
    <name evidence="9" type="ORF">JCM15548_12817</name>
</gene>
<keyword evidence="5 7" id="KW-0862">Zinc</keyword>
<dbReference type="SUPFAM" id="SSF55486">
    <property type="entry name" value="Metalloproteases ('zincins'), catalytic domain"/>
    <property type="match status" value="1"/>
</dbReference>
<comment type="caution">
    <text evidence="9">The sequence shown here is derived from an EMBL/GenBank/DDBJ whole genome shotgun (WGS) entry which is preliminary data.</text>
</comment>
<sequence>MLTYNEVTTFLHEFGHALHGMLSEVTYESQAGTSVYRDFVELPSQIMENWAQEKGWLEQVALHYQTGEAMPEALIEKIIEADKFQSGYLTVRQLSFGFNDMAWHSITEPIAISPGEFEKQAMARTELFPEVEGSSMSTAFGHIFDGGYAAGYYSYKWAEVLDADAYAAFKENGIFDKATAEKFRETILSKGGTRHPMELYIDFRGAEPSVEPLLVRSGLVK</sequence>
<dbReference type="InterPro" id="IPR045090">
    <property type="entry name" value="Pept_M3A_M3B"/>
</dbReference>
<accession>A0A0E9LZ59</accession>
<dbReference type="Gene3D" id="3.40.390.10">
    <property type="entry name" value="Collagenase (Catalytic Domain)"/>
    <property type="match status" value="1"/>
</dbReference>
<feature type="domain" description="Peptidase M3A/M3B catalytic" evidence="8">
    <location>
        <begin position="1"/>
        <end position="215"/>
    </location>
</feature>
<dbReference type="GO" id="GO:0005829">
    <property type="term" value="C:cytosol"/>
    <property type="evidence" value="ECO:0007669"/>
    <property type="project" value="TreeGrafter"/>
</dbReference>